<gene>
    <name evidence="1" type="ORF">Atai01_54010</name>
</gene>
<proteinExistence type="predicted"/>
<accession>A0A9W6VIT4</accession>
<keyword evidence="2" id="KW-1185">Reference proteome</keyword>
<comment type="caution">
    <text evidence="1">The sequence shown here is derived from an EMBL/GenBank/DDBJ whole genome shotgun (WGS) entry which is preliminary data.</text>
</comment>
<dbReference type="Proteomes" id="UP001165136">
    <property type="component" value="Unassembled WGS sequence"/>
</dbReference>
<dbReference type="RefSeq" id="WP_285488607.1">
    <property type="nucleotide sequence ID" value="NZ_BSTI01000013.1"/>
</dbReference>
<evidence type="ECO:0000313" key="2">
    <source>
        <dbReference type="Proteomes" id="UP001165136"/>
    </source>
</evidence>
<dbReference type="AlphaFoldDB" id="A0A9W6VIT4"/>
<sequence length="112" mass="12328">MGLIHRLDLDKVTFGELYRFVDHARAAGIPDDQQITVEAEDEVGNPMDTHVLVADLGDVDEITRPVLIDSRDASLYADAVGNVLTQSNDRSDDEALSRLHNELLGLPPDYQG</sequence>
<reference evidence="1" key="1">
    <citation type="submission" date="2023-03" db="EMBL/GenBank/DDBJ databases">
        <title>Amycolatopsis taiwanensis NBRC 103393.</title>
        <authorList>
            <person name="Ichikawa N."/>
            <person name="Sato H."/>
            <person name="Tonouchi N."/>
        </authorList>
    </citation>
    <scope>NUCLEOTIDE SEQUENCE</scope>
    <source>
        <strain evidence="1">NBRC 103393</strain>
    </source>
</reference>
<protein>
    <submittedName>
        <fullName evidence="1">Uncharacterized protein</fullName>
    </submittedName>
</protein>
<name>A0A9W6VIT4_9PSEU</name>
<evidence type="ECO:0000313" key="1">
    <source>
        <dbReference type="EMBL" id="GLY68782.1"/>
    </source>
</evidence>
<dbReference type="EMBL" id="BSTI01000013">
    <property type="protein sequence ID" value="GLY68782.1"/>
    <property type="molecule type" value="Genomic_DNA"/>
</dbReference>
<organism evidence="1 2">
    <name type="scientific">Amycolatopsis taiwanensis</name>
    <dbReference type="NCBI Taxonomy" id="342230"/>
    <lineage>
        <taxon>Bacteria</taxon>
        <taxon>Bacillati</taxon>
        <taxon>Actinomycetota</taxon>
        <taxon>Actinomycetes</taxon>
        <taxon>Pseudonocardiales</taxon>
        <taxon>Pseudonocardiaceae</taxon>
        <taxon>Amycolatopsis</taxon>
    </lineage>
</organism>